<dbReference type="RefSeq" id="WP_096357529.1">
    <property type="nucleotide sequence ID" value="NZ_AP017313.1"/>
</dbReference>
<name>A0A120MZ55_9SPHI</name>
<dbReference type="AlphaFoldDB" id="A0A120MZ55"/>
<dbReference type="KEGG" id="mgot:MgSA37_03227"/>
<reference evidence="1 2" key="1">
    <citation type="submission" date="2015-12" db="EMBL/GenBank/DDBJ databases">
        <title>Genome sequence of Mucilaginibacter gotjawali.</title>
        <authorList>
            <person name="Lee J.S."/>
            <person name="Lee K.C."/>
            <person name="Kim K.K."/>
            <person name="Lee B.W."/>
        </authorList>
    </citation>
    <scope>NUCLEOTIDE SEQUENCE [LARGE SCALE GENOMIC DNA]</scope>
    <source>
        <strain evidence="1 2">SA3-7</strain>
    </source>
</reference>
<evidence type="ECO:0000313" key="1">
    <source>
        <dbReference type="EMBL" id="BAU55046.1"/>
    </source>
</evidence>
<organism evidence="1 2">
    <name type="scientific">Mucilaginibacter gotjawali</name>
    <dbReference type="NCBI Taxonomy" id="1550579"/>
    <lineage>
        <taxon>Bacteria</taxon>
        <taxon>Pseudomonadati</taxon>
        <taxon>Bacteroidota</taxon>
        <taxon>Sphingobacteriia</taxon>
        <taxon>Sphingobacteriales</taxon>
        <taxon>Sphingobacteriaceae</taxon>
        <taxon>Mucilaginibacter</taxon>
    </lineage>
</organism>
<dbReference type="OrthoDB" id="4827574at2"/>
<dbReference type="EMBL" id="AP017313">
    <property type="protein sequence ID" value="BAU55046.1"/>
    <property type="molecule type" value="Genomic_DNA"/>
</dbReference>
<keyword evidence="2" id="KW-1185">Reference proteome</keyword>
<gene>
    <name evidence="1" type="ORF">MgSA37_03227</name>
</gene>
<evidence type="ECO:0000313" key="2">
    <source>
        <dbReference type="Proteomes" id="UP000218263"/>
    </source>
</evidence>
<dbReference type="InterPro" id="IPR025357">
    <property type="entry name" value="DUF4261"/>
</dbReference>
<dbReference type="Proteomes" id="UP000218263">
    <property type="component" value="Chromosome"/>
</dbReference>
<accession>A0A120MZ55</accession>
<sequence length="262" mass="29421">MGLFDLFKKEQNKAKPESNTLLAMPMFNDGDLCEIDKIKDNLKTFWNFEITDYSGDKNVAVFKLNGESVAIANMDVPIPWGDIEGTAQYAYNWPNVLESLKDHTGHAIVTIMDGQKGPLERFKLLSKVLCAILMTSNSIGVYQGSQSLLIPSEQYLKNIEELKRDGTPVFLWVYIGLKKFKTGNSAYTYGLKYFQKQEIEIIDSTLSLEDLLEFLGNIASYVIANDVTLKNGQTVGYTSDQKINITISKAQFVEGQSIKLDI</sequence>
<dbReference type="Pfam" id="PF14080">
    <property type="entry name" value="DUF4261"/>
    <property type="match status" value="1"/>
</dbReference>
<protein>
    <submittedName>
        <fullName evidence="1">Uncharacterized protein</fullName>
    </submittedName>
</protein>
<proteinExistence type="predicted"/>